<gene>
    <name evidence="1" type="ORF">EP51_43715</name>
</gene>
<organism evidence="1 2">
    <name type="scientific">Rhodococcus opacus</name>
    <name type="common">Nocardia opaca</name>
    <dbReference type="NCBI Taxonomy" id="37919"/>
    <lineage>
        <taxon>Bacteria</taxon>
        <taxon>Bacillati</taxon>
        <taxon>Actinomycetota</taxon>
        <taxon>Actinomycetes</taxon>
        <taxon>Mycobacteriales</taxon>
        <taxon>Nocardiaceae</taxon>
        <taxon>Rhodococcus</taxon>
    </lineage>
</organism>
<dbReference type="Proteomes" id="UP000028488">
    <property type="component" value="Plasmid pPDG2"/>
</dbReference>
<sequence>MWAGGVSGRAAVTGQFPATVLFAVSRTAAMVRIAPVLISPRRSMMGASGRFSVIRGKIRRPRRRRQDRQLVDLGQLLGMPRLVVDEQDGGVVVGQLFVAPDDRPR</sequence>
<evidence type="ECO:0000313" key="2">
    <source>
        <dbReference type="Proteomes" id="UP000028488"/>
    </source>
</evidence>
<protein>
    <submittedName>
        <fullName evidence="1">Uncharacterized protein</fullName>
    </submittedName>
</protein>
<reference evidence="1 2" key="1">
    <citation type="submission" date="2014-07" db="EMBL/GenBank/DDBJ databases">
        <title>Genome Sequence of Rhodococcus opacus Strain R7, a Biodegrader of Mono- and Polycyclic Aromatic Hydrocarbons.</title>
        <authorList>
            <person name="Di Gennaro P."/>
            <person name="Zampolli J."/>
            <person name="Presti I."/>
            <person name="Cappelletti M."/>
            <person name="D'Ursi P."/>
            <person name="Orro A."/>
            <person name="Mezzelani A."/>
            <person name="Milanesi L."/>
        </authorList>
    </citation>
    <scope>NUCLEOTIDE SEQUENCE [LARGE SCALE GENOMIC DNA]</scope>
    <source>
        <strain evidence="1 2">R7</strain>
        <plasmid evidence="1">pPDG2</plasmid>
    </source>
</reference>
<evidence type="ECO:0000313" key="1">
    <source>
        <dbReference type="EMBL" id="AII11006.1"/>
    </source>
</evidence>
<name>A0A076EYZ5_RHOOP</name>
<keyword evidence="1" id="KW-0614">Plasmid</keyword>
<dbReference type="AlphaFoldDB" id="A0A076EYZ5"/>
<geneLocation type="plasmid" evidence="1 2">
    <name>pPDG2</name>
</geneLocation>
<dbReference type="EMBL" id="CP008949">
    <property type="protein sequence ID" value="AII11006.1"/>
    <property type="molecule type" value="Genomic_DNA"/>
</dbReference>
<accession>A0A076EYZ5</accession>
<proteinExistence type="predicted"/>